<feature type="transmembrane region" description="Helical" evidence="12">
    <location>
        <begin position="183"/>
        <end position="206"/>
    </location>
</feature>
<evidence type="ECO:0000256" key="3">
    <source>
        <dbReference type="ARBA" id="ARBA00022692"/>
    </source>
</evidence>
<keyword evidence="5 12" id="KW-1133">Transmembrane helix</keyword>
<evidence type="ECO:0000256" key="2">
    <source>
        <dbReference type="ARBA" id="ARBA00022475"/>
    </source>
</evidence>
<dbReference type="PANTHER" id="PTHR35457">
    <property type="entry name" value="HEME A SYNTHASE"/>
    <property type="match status" value="1"/>
</dbReference>
<evidence type="ECO:0000313" key="14">
    <source>
        <dbReference type="Proteomes" id="UP000315389"/>
    </source>
</evidence>
<proteinExistence type="predicted"/>
<gene>
    <name evidence="13" type="ORF">FB461_1068</name>
</gene>
<comment type="caution">
    <text evidence="13">The sequence shown here is derived from an EMBL/GenBank/DDBJ whole genome shotgun (WGS) entry which is preliminary data.</text>
</comment>
<evidence type="ECO:0000256" key="6">
    <source>
        <dbReference type="ARBA" id="ARBA00023002"/>
    </source>
</evidence>
<evidence type="ECO:0000256" key="11">
    <source>
        <dbReference type="ARBA" id="ARBA00023444"/>
    </source>
</evidence>
<keyword evidence="4" id="KW-0479">Metal-binding</keyword>
<accession>A0A542ZW70</accession>
<feature type="transmembrane region" description="Helical" evidence="12">
    <location>
        <begin position="144"/>
        <end position="163"/>
    </location>
</feature>
<protein>
    <submittedName>
        <fullName evidence="13">Cytochrome c oxidase assembly protein subunit 15</fullName>
    </submittedName>
</protein>
<feature type="transmembrane region" description="Helical" evidence="12">
    <location>
        <begin position="286"/>
        <end position="310"/>
    </location>
</feature>
<feature type="transmembrane region" description="Helical" evidence="12">
    <location>
        <begin position="88"/>
        <end position="105"/>
    </location>
</feature>
<keyword evidence="6" id="KW-0560">Oxidoreductase</keyword>
<keyword evidence="14" id="KW-1185">Reference proteome</keyword>
<dbReference type="AlphaFoldDB" id="A0A542ZW70"/>
<dbReference type="GO" id="GO:0006784">
    <property type="term" value="P:heme A biosynthetic process"/>
    <property type="evidence" value="ECO:0007669"/>
    <property type="project" value="InterPro"/>
</dbReference>
<keyword evidence="8" id="KW-0350">Heme biosynthesis</keyword>
<evidence type="ECO:0000256" key="10">
    <source>
        <dbReference type="ARBA" id="ARBA00023157"/>
    </source>
</evidence>
<keyword evidence="9 12" id="KW-0472">Membrane</keyword>
<keyword evidence="7" id="KW-0408">Iron</keyword>
<organism evidence="13 14">
    <name type="scientific">Rarobacter faecitabidus</name>
    <dbReference type="NCBI Taxonomy" id="13243"/>
    <lineage>
        <taxon>Bacteria</taxon>
        <taxon>Bacillati</taxon>
        <taxon>Actinomycetota</taxon>
        <taxon>Actinomycetes</taxon>
        <taxon>Micrococcales</taxon>
        <taxon>Rarobacteraceae</taxon>
        <taxon>Rarobacter</taxon>
    </lineage>
</organism>
<feature type="transmembrane region" description="Helical" evidence="12">
    <location>
        <begin position="29"/>
        <end position="48"/>
    </location>
</feature>
<comment type="subcellular location">
    <subcellularLocation>
        <location evidence="1">Membrane</location>
        <topology evidence="1">Multi-pass membrane protein</topology>
    </subcellularLocation>
</comment>
<dbReference type="GO" id="GO:0016020">
    <property type="term" value="C:membrane"/>
    <property type="evidence" value="ECO:0007669"/>
    <property type="project" value="UniProtKB-SubCell"/>
</dbReference>
<evidence type="ECO:0000313" key="13">
    <source>
        <dbReference type="EMBL" id="TQL64562.1"/>
    </source>
</evidence>
<feature type="transmembrane region" description="Helical" evidence="12">
    <location>
        <begin position="226"/>
        <end position="248"/>
    </location>
</feature>
<keyword evidence="3 12" id="KW-0812">Transmembrane</keyword>
<feature type="transmembrane region" description="Helical" evidence="12">
    <location>
        <begin position="117"/>
        <end position="138"/>
    </location>
</feature>
<evidence type="ECO:0000256" key="1">
    <source>
        <dbReference type="ARBA" id="ARBA00004141"/>
    </source>
</evidence>
<dbReference type="Proteomes" id="UP000315389">
    <property type="component" value="Unassembled WGS sequence"/>
</dbReference>
<name>A0A542ZW70_RARFA</name>
<dbReference type="RefSeq" id="WP_170222619.1">
    <property type="nucleotide sequence ID" value="NZ_BAAASV010000007.1"/>
</dbReference>
<comment type="pathway">
    <text evidence="11">Porphyrin-containing compound metabolism.</text>
</comment>
<dbReference type="GO" id="GO:0016491">
    <property type="term" value="F:oxidoreductase activity"/>
    <property type="evidence" value="ECO:0007669"/>
    <property type="project" value="UniProtKB-KW"/>
</dbReference>
<evidence type="ECO:0000256" key="7">
    <source>
        <dbReference type="ARBA" id="ARBA00023004"/>
    </source>
</evidence>
<evidence type="ECO:0000256" key="9">
    <source>
        <dbReference type="ARBA" id="ARBA00023136"/>
    </source>
</evidence>
<evidence type="ECO:0000256" key="4">
    <source>
        <dbReference type="ARBA" id="ARBA00022723"/>
    </source>
</evidence>
<evidence type="ECO:0000256" key="12">
    <source>
        <dbReference type="SAM" id="Phobius"/>
    </source>
</evidence>
<dbReference type="InterPro" id="IPR050450">
    <property type="entry name" value="COX15/CtaA_HemeA_synthase"/>
</dbReference>
<keyword evidence="2" id="KW-1003">Cell membrane</keyword>
<dbReference type="EMBL" id="VFOS01000001">
    <property type="protein sequence ID" value="TQL64562.1"/>
    <property type="molecule type" value="Genomic_DNA"/>
</dbReference>
<keyword evidence="10" id="KW-1015">Disulfide bond</keyword>
<reference evidence="13 14" key="1">
    <citation type="submission" date="2019-06" db="EMBL/GenBank/DDBJ databases">
        <title>Sequencing the genomes of 1000 actinobacteria strains.</title>
        <authorList>
            <person name="Klenk H.-P."/>
        </authorList>
    </citation>
    <scope>NUCLEOTIDE SEQUENCE [LARGE SCALE GENOMIC DNA]</scope>
    <source>
        <strain evidence="13 14">DSM 4813</strain>
    </source>
</reference>
<feature type="transmembrane region" description="Helical" evidence="12">
    <location>
        <begin position="260"/>
        <end position="280"/>
    </location>
</feature>
<dbReference type="Pfam" id="PF02628">
    <property type="entry name" value="COX15-CtaA"/>
    <property type="match status" value="1"/>
</dbReference>
<dbReference type="GO" id="GO:0046872">
    <property type="term" value="F:metal ion binding"/>
    <property type="evidence" value="ECO:0007669"/>
    <property type="project" value="UniProtKB-KW"/>
</dbReference>
<dbReference type="PANTHER" id="PTHR35457:SF1">
    <property type="entry name" value="HEME A SYNTHASE"/>
    <property type="match status" value="1"/>
</dbReference>
<sequence>MTPSPASPVTLEASPLGRIASWLRRNARLAVWANLAGQILIILTGGLVRLTGSGLGCSTWPNCEPGQFTPVFHEAVSYHPFVEFGNRTMSGVLSLLGIAVLVAVWSDRSRSRSYRLLGWVPLVGVIIQAVIGGITVLIDLHPAIVGWHMLISVGLVAASAYLVARQAEGDGAPVASLDRPTTLVSRFVAAWLLPVVMLGILTTGSGPHSGDDEIAYRFSFDPTHAARLHSMTVWVLVLSLAVLTVMLFKRQQPAPARSRRAAVTLWAIVAAEGIVGYVQFFTGLPAALVALHMLLAATITAAGIFVLTAARERN</sequence>
<evidence type="ECO:0000256" key="5">
    <source>
        <dbReference type="ARBA" id="ARBA00022989"/>
    </source>
</evidence>
<dbReference type="InterPro" id="IPR003780">
    <property type="entry name" value="COX15/CtaA_fam"/>
</dbReference>
<evidence type="ECO:0000256" key="8">
    <source>
        <dbReference type="ARBA" id="ARBA00023133"/>
    </source>
</evidence>